<evidence type="ECO:0000313" key="2">
    <source>
        <dbReference type="EMBL" id="KAF2306316.1"/>
    </source>
</evidence>
<protein>
    <submittedName>
        <fullName evidence="2">Uncharacterized protein</fullName>
    </submittedName>
</protein>
<gene>
    <name evidence="2" type="ORF">GH714_016410</name>
</gene>
<sequence>MSDKEGEAAGAQEMDSQKLSSPSAQQNFPVVSRREVSDLLCWDLQDIAWSRVVSVARVAKLGWATLVVDNGQAMEEDGDGCSVKRLYSPMVDLEFGFWLGLTDLI</sequence>
<evidence type="ECO:0000256" key="1">
    <source>
        <dbReference type="SAM" id="MobiDB-lite"/>
    </source>
</evidence>
<accession>A0A6A6M1Y4</accession>
<dbReference type="Proteomes" id="UP000467840">
    <property type="component" value="Chromosome 9"/>
</dbReference>
<dbReference type="AlphaFoldDB" id="A0A6A6M1Y4"/>
<evidence type="ECO:0000313" key="3">
    <source>
        <dbReference type="Proteomes" id="UP000467840"/>
    </source>
</evidence>
<keyword evidence="3" id="KW-1185">Reference proteome</keyword>
<name>A0A6A6M1Y4_HEVBR</name>
<proteinExistence type="predicted"/>
<feature type="compositionally biased region" description="Polar residues" evidence="1">
    <location>
        <begin position="17"/>
        <end position="27"/>
    </location>
</feature>
<organism evidence="2 3">
    <name type="scientific">Hevea brasiliensis</name>
    <name type="common">Para rubber tree</name>
    <name type="synonym">Siphonia brasiliensis</name>
    <dbReference type="NCBI Taxonomy" id="3981"/>
    <lineage>
        <taxon>Eukaryota</taxon>
        <taxon>Viridiplantae</taxon>
        <taxon>Streptophyta</taxon>
        <taxon>Embryophyta</taxon>
        <taxon>Tracheophyta</taxon>
        <taxon>Spermatophyta</taxon>
        <taxon>Magnoliopsida</taxon>
        <taxon>eudicotyledons</taxon>
        <taxon>Gunneridae</taxon>
        <taxon>Pentapetalae</taxon>
        <taxon>rosids</taxon>
        <taxon>fabids</taxon>
        <taxon>Malpighiales</taxon>
        <taxon>Euphorbiaceae</taxon>
        <taxon>Crotonoideae</taxon>
        <taxon>Micrandreae</taxon>
        <taxon>Hevea</taxon>
    </lineage>
</organism>
<dbReference type="EMBL" id="JAAGAX010000008">
    <property type="protein sequence ID" value="KAF2306316.1"/>
    <property type="molecule type" value="Genomic_DNA"/>
</dbReference>
<reference evidence="2 3" key="1">
    <citation type="journal article" date="2020" name="Mol. Plant">
        <title>The Chromosome-Based Rubber Tree Genome Provides New Insights into Spurge Genome Evolution and Rubber Biosynthesis.</title>
        <authorList>
            <person name="Liu J."/>
            <person name="Shi C."/>
            <person name="Shi C.C."/>
            <person name="Li W."/>
            <person name="Zhang Q.J."/>
            <person name="Zhang Y."/>
            <person name="Li K."/>
            <person name="Lu H.F."/>
            <person name="Shi C."/>
            <person name="Zhu S.T."/>
            <person name="Xiao Z.Y."/>
            <person name="Nan H."/>
            <person name="Yue Y."/>
            <person name="Zhu X.G."/>
            <person name="Wu Y."/>
            <person name="Hong X.N."/>
            <person name="Fan G.Y."/>
            <person name="Tong Y."/>
            <person name="Zhang D."/>
            <person name="Mao C.L."/>
            <person name="Liu Y.L."/>
            <person name="Hao S.J."/>
            <person name="Liu W.Q."/>
            <person name="Lv M.Q."/>
            <person name="Zhang H.B."/>
            <person name="Liu Y."/>
            <person name="Hu-Tang G.R."/>
            <person name="Wang J.P."/>
            <person name="Wang J.H."/>
            <person name="Sun Y.H."/>
            <person name="Ni S.B."/>
            <person name="Chen W.B."/>
            <person name="Zhang X.C."/>
            <person name="Jiao Y.N."/>
            <person name="Eichler E.E."/>
            <person name="Li G.H."/>
            <person name="Liu X."/>
            <person name="Gao L.Z."/>
        </authorList>
    </citation>
    <scope>NUCLEOTIDE SEQUENCE [LARGE SCALE GENOMIC DNA]</scope>
    <source>
        <strain evidence="3">cv. GT1</strain>
        <tissue evidence="2">Leaf</tissue>
    </source>
</reference>
<comment type="caution">
    <text evidence="2">The sequence shown here is derived from an EMBL/GenBank/DDBJ whole genome shotgun (WGS) entry which is preliminary data.</text>
</comment>
<feature type="region of interest" description="Disordered" evidence="1">
    <location>
        <begin position="1"/>
        <end position="27"/>
    </location>
</feature>